<comment type="similarity">
    <text evidence="7">Belongs to the TRAP transporter large permease family.</text>
</comment>
<keyword evidence="5 7" id="KW-1133">Transmembrane helix</keyword>
<keyword evidence="10" id="KW-1185">Reference proteome</keyword>
<evidence type="ECO:0000256" key="3">
    <source>
        <dbReference type="ARBA" id="ARBA00022519"/>
    </source>
</evidence>
<feature type="transmembrane region" description="Helical" evidence="7">
    <location>
        <begin position="236"/>
        <end position="258"/>
    </location>
</feature>
<reference evidence="9 10" key="1">
    <citation type="submission" date="2020-08" db="EMBL/GenBank/DDBJ databases">
        <title>Genomic Encyclopedia of Type Strains, Phase III (KMG-III): the genomes of soil and plant-associated and newly described type strains.</title>
        <authorList>
            <person name="Whitman W."/>
        </authorList>
    </citation>
    <scope>NUCLEOTIDE SEQUENCE [LARGE SCALE GENOMIC DNA]</scope>
    <source>
        <strain evidence="9 10">CECT 8571</strain>
    </source>
</reference>
<feature type="transmembrane region" description="Helical" evidence="7">
    <location>
        <begin position="427"/>
        <end position="448"/>
    </location>
</feature>
<dbReference type="AlphaFoldDB" id="A0A839UUZ4"/>
<keyword evidence="2" id="KW-1003">Cell membrane</keyword>
<proteinExistence type="inferred from homology"/>
<dbReference type="GO" id="GO:0022857">
    <property type="term" value="F:transmembrane transporter activity"/>
    <property type="evidence" value="ECO:0007669"/>
    <property type="project" value="UniProtKB-UniRule"/>
</dbReference>
<comment type="caution">
    <text evidence="7">Lacks conserved residue(s) required for the propagation of feature annotation.</text>
</comment>
<comment type="subunit">
    <text evidence="7">The complex comprises the extracytoplasmic solute receptor protein and the two transmembrane proteins.</text>
</comment>
<feature type="transmembrane region" description="Helical" evidence="7">
    <location>
        <begin position="60"/>
        <end position="78"/>
    </location>
</feature>
<name>A0A839UUZ4_9GAMM</name>
<evidence type="ECO:0000256" key="2">
    <source>
        <dbReference type="ARBA" id="ARBA00022475"/>
    </source>
</evidence>
<dbReference type="Proteomes" id="UP000559987">
    <property type="component" value="Unassembled WGS sequence"/>
</dbReference>
<feature type="transmembrane region" description="Helical" evidence="7">
    <location>
        <begin position="341"/>
        <end position="374"/>
    </location>
</feature>
<keyword evidence="6 7" id="KW-0472">Membrane</keyword>
<accession>A0A839UUZ4</accession>
<feature type="transmembrane region" description="Helical" evidence="7">
    <location>
        <begin position="196"/>
        <end position="215"/>
    </location>
</feature>
<dbReference type="RefSeq" id="WP_183911330.1">
    <property type="nucleotide sequence ID" value="NZ_JACHXZ010000004.1"/>
</dbReference>
<feature type="transmembrane region" description="Helical" evidence="7">
    <location>
        <begin position="7"/>
        <end position="40"/>
    </location>
</feature>
<feature type="domain" description="TRAP C4-dicarboxylate transport system permease DctM subunit" evidence="8">
    <location>
        <begin position="10"/>
        <end position="443"/>
    </location>
</feature>
<evidence type="ECO:0000313" key="9">
    <source>
        <dbReference type="EMBL" id="MBB3169846.1"/>
    </source>
</evidence>
<feature type="transmembrane region" description="Helical" evidence="7">
    <location>
        <begin position="302"/>
        <end position="321"/>
    </location>
</feature>
<keyword evidence="4 7" id="KW-0812">Transmembrane</keyword>
<dbReference type="PANTHER" id="PTHR33362">
    <property type="entry name" value="SIALIC ACID TRAP TRANSPORTER PERMEASE PROTEIN SIAT-RELATED"/>
    <property type="match status" value="1"/>
</dbReference>
<evidence type="ECO:0000256" key="1">
    <source>
        <dbReference type="ARBA" id="ARBA00004429"/>
    </source>
</evidence>
<protein>
    <recommendedName>
        <fullName evidence="7">TRAP transporter large permease protein</fullName>
    </recommendedName>
</protein>
<comment type="subcellular location">
    <subcellularLocation>
        <location evidence="1 7">Cell inner membrane</location>
        <topology evidence="1 7">Multi-pass membrane protein</topology>
    </subcellularLocation>
</comment>
<dbReference type="PANTHER" id="PTHR33362:SF7">
    <property type="entry name" value="SLL1103 PROTEIN"/>
    <property type="match status" value="1"/>
</dbReference>
<organism evidence="9 10">
    <name type="scientific">Simiduia aestuariiviva</name>
    <dbReference type="NCBI Taxonomy" id="1510459"/>
    <lineage>
        <taxon>Bacteria</taxon>
        <taxon>Pseudomonadati</taxon>
        <taxon>Pseudomonadota</taxon>
        <taxon>Gammaproteobacteria</taxon>
        <taxon>Cellvibrionales</taxon>
        <taxon>Cellvibrionaceae</taxon>
        <taxon>Simiduia</taxon>
    </lineage>
</organism>
<evidence type="ECO:0000259" key="8">
    <source>
        <dbReference type="Pfam" id="PF06808"/>
    </source>
</evidence>
<keyword evidence="3 7" id="KW-0997">Cell inner membrane</keyword>
<dbReference type="Pfam" id="PF06808">
    <property type="entry name" value="DctM"/>
    <property type="match status" value="1"/>
</dbReference>
<gene>
    <name evidence="9" type="ORF">FHS30_003059</name>
</gene>
<feature type="transmembrane region" description="Helical" evidence="7">
    <location>
        <begin position="381"/>
        <end position="407"/>
    </location>
</feature>
<dbReference type="InterPro" id="IPR010656">
    <property type="entry name" value="DctM"/>
</dbReference>
<feature type="transmembrane region" description="Helical" evidence="7">
    <location>
        <begin position="270"/>
        <end position="290"/>
    </location>
</feature>
<evidence type="ECO:0000256" key="6">
    <source>
        <dbReference type="ARBA" id="ARBA00023136"/>
    </source>
</evidence>
<feature type="transmembrane region" description="Helical" evidence="7">
    <location>
        <begin position="99"/>
        <end position="132"/>
    </location>
</feature>
<comment type="function">
    <text evidence="7">Part of the tripartite ATP-independent periplasmic (TRAP) transport system.</text>
</comment>
<sequence>MIELLPLFLFVAVCLVLMLGYPVAFTLAGVALLFAGLGILLQHFDPNLLLALPDRLYGTMTNVTLIAVPLFVFMGVMLERSRLAEDLLSNMARACGRLPGGLGLSVILVGTLLAASTGIVGATVVTMGLMSLPTMLKRGYDPALATGTICATGTLGQIIPPSIALVLLGDILSSAYQQSQLTLGVYNAEPISVGDLFVGALVPGLILVVFYLVYLGFKAWRSPHLAPASLDQAPSLAELLSSLLPPIALIVLVLGSILTGAATPTEAAGVGALGALLLAGLRGKLTLAILRDVVQSTTRITAMVFGILIGASLFSLVFRGLGGETLVHELFTGLPGGTLTALLVVMVLIFLLGFILDFIEITFVVVPIIAPVLFAMGVDPLWLGIMIAINLQTSFLTPPFGFALFYLRGVAPDSVPTAQIYRGVVPFIVIQLLLLALIALEPGIVSWLPNLLRS</sequence>
<comment type="caution">
    <text evidence="9">The sequence shown here is derived from an EMBL/GenBank/DDBJ whole genome shotgun (WGS) entry which is preliminary data.</text>
</comment>
<evidence type="ECO:0000256" key="5">
    <source>
        <dbReference type="ARBA" id="ARBA00022989"/>
    </source>
</evidence>
<keyword evidence="7" id="KW-0813">Transport</keyword>
<dbReference type="NCBIfam" id="TIGR00786">
    <property type="entry name" value="dctM"/>
    <property type="match status" value="1"/>
</dbReference>
<dbReference type="GO" id="GO:0005886">
    <property type="term" value="C:plasma membrane"/>
    <property type="evidence" value="ECO:0007669"/>
    <property type="project" value="UniProtKB-SubCell"/>
</dbReference>
<evidence type="ECO:0000313" key="10">
    <source>
        <dbReference type="Proteomes" id="UP000559987"/>
    </source>
</evidence>
<evidence type="ECO:0000256" key="4">
    <source>
        <dbReference type="ARBA" id="ARBA00022692"/>
    </source>
</evidence>
<dbReference type="EMBL" id="JACHXZ010000004">
    <property type="protein sequence ID" value="MBB3169846.1"/>
    <property type="molecule type" value="Genomic_DNA"/>
</dbReference>
<evidence type="ECO:0000256" key="7">
    <source>
        <dbReference type="RuleBase" id="RU369079"/>
    </source>
</evidence>
<dbReference type="InterPro" id="IPR004681">
    <property type="entry name" value="TRAP_DctM"/>
</dbReference>